<keyword evidence="6" id="KW-0812">Transmembrane</keyword>
<reference evidence="7 8" key="1">
    <citation type="journal article" date="2015" name="Nature">
        <title>rRNA introns, odd ribosomes, and small enigmatic genomes across a large radiation of phyla.</title>
        <authorList>
            <person name="Brown C.T."/>
            <person name="Hug L.A."/>
            <person name="Thomas B.C."/>
            <person name="Sharon I."/>
            <person name="Castelle C.J."/>
            <person name="Singh A."/>
            <person name="Wilkins M.J."/>
            <person name="Williams K.H."/>
            <person name="Banfield J.F."/>
        </authorList>
    </citation>
    <scope>NUCLEOTIDE SEQUENCE [LARGE SCALE GENOMIC DNA]</scope>
</reference>
<evidence type="ECO:0000256" key="1">
    <source>
        <dbReference type="ARBA" id="ARBA00004613"/>
    </source>
</evidence>
<evidence type="ECO:0000313" key="7">
    <source>
        <dbReference type="EMBL" id="KKW32549.1"/>
    </source>
</evidence>
<keyword evidence="2" id="KW-0964">Secreted</keyword>
<evidence type="ECO:0000256" key="2">
    <source>
        <dbReference type="ARBA" id="ARBA00022525"/>
    </source>
</evidence>
<accession>A0A0G2AIW5</accession>
<proteinExistence type="predicted"/>
<organism evidence="7 8">
    <name type="scientific">Candidatus Uhrbacteria bacterium GW2011_GWA2_52_8d</name>
    <dbReference type="NCBI Taxonomy" id="1618979"/>
    <lineage>
        <taxon>Bacteria</taxon>
        <taxon>Candidatus Uhriibacteriota</taxon>
    </lineage>
</organism>
<dbReference type="EMBL" id="LCRH01000024">
    <property type="protein sequence ID" value="KKW32549.1"/>
    <property type="molecule type" value="Genomic_DNA"/>
</dbReference>
<dbReference type="Proteomes" id="UP000034054">
    <property type="component" value="Unassembled WGS sequence"/>
</dbReference>
<feature type="region of interest" description="Disordered" evidence="5">
    <location>
        <begin position="215"/>
        <end position="272"/>
    </location>
</feature>
<evidence type="ECO:0000256" key="6">
    <source>
        <dbReference type="SAM" id="Phobius"/>
    </source>
</evidence>
<sequence>MDFNDSPQRFVLHWKSVALVAGGVIVLLVGVVIVVRFIQGRNEDSDLVDAINRQVVAQVRDECEGVEDETGCRDARMSDAARAQGAGELCEMIDAQEAQDNCYWGLARDLDGKEFCQRISGVQEQARCRDDVHQHLALLSGDVQECEAIEDEARRAGCKKLLGESLNVYTCDEAEDPVVCADLALWKSAHEELDPRVCDQITDERRRDSCLEGVRTMISEQTAEDSDSDGLSDSEEETYGTDSENPDTDGDGYFDGDEVAAGYDPNGPGVLQ</sequence>
<feature type="compositionally biased region" description="Acidic residues" evidence="5">
    <location>
        <begin position="222"/>
        <end position="258"/>
    </location>
</feature>
<keyword evidence="6" id="KW-1133">Transmembrane helix</keyword>
<gene>
    <name evidence="7" type="ORF">UY76_C0024G0003</name>
</gene>
<dbReference type="InterPro" id="IPR059100">
    <property type="entry name" value="TSP3_bac"/>
</dbReference>
<dbReference type="Pfam" id="PF18884">
    <property type="entry name" value="TSP3_bac"/>
    <property type="match status" value="2"/>
</dbReference>
<keyword evidence="6" id="KW-0472">Membrane</keyword>
<evidence type="ECO:0000256" key="5">
    <source>
        <dbReference type="SAM" id="MobiDB-lite"/>
    </source>
</evidence>
<evidence type="ECO:0000256" key="3">
    <source>
        <dbReference type="ARBA" id="ARBA00022729"/>
    </source>
</evidence>
<protein>
    <submittedName>
        <fullName evidence="7">Uncharacterized protein</fullName>
    </submittedName>
</protein>
<keyword evidence="3" id="KW-0732">Signal</keyword>
<feature type="transmembrane region" description="Helical" evidence="6">
    <location>
        <begin position="12"/>
        <end position="35"/>
    </location>
</feature>
<evidence type="ECO:0000256" key="4">
    <source>
        <dbReference type="ARBA" id="ARBA00022837"/>
    </source>
</evidence>
<comment type="subcellular location">
    <subcellularLocation>
        <location evidence="1">Secreted</location>
    </subcellularLocation>
</comment>
<name>A0A0G2AIW5_9BACT</name>
<keyword evidence="4" id="KW-0106">Calcium</keyword>
<evidence type="ECO:0000313" key="8">
    <source>
        <dbReference type="Proteomes" id="UP000034054"/>
    </source>
</evidence>
<comment type="caution">
    <text evidence="7">The sequence shown here is derived from an EMBL/GenBank/DDBJ whole genome shotgun (WGS) entry which is preliminary data.</text>
</comment>
<dbReference type="AlphaFoldDB" id="A0A0G2AIW5"/>